<feature type="binding site" evidence="6">
    <location>
        <begin position="235"/>
        <end position="237"/>
    </location>
    <ligand>
        <name>AMP</name>
        <dbReference type="ChEBI" id="CHEBI:456215"/>
    </ligand>
</feature>
<dbReference type="HAMAP" id="MF_03168">
    <property type="entry name" value="Adenylate_kinase_AK2"/>
    <property type="match status" value="1"/>
</dbReference>
<comment type="catalytic activity">
    <reaction evidence="6">
        <text>AMP + ATP = 2 ADP</text>
        <dbReference type="Rhea" id="RHEA:12973"/>
        <dbReference type="ChEBI" id="CHEBI:30616"/>
        <dbReference type="ChEBI" id="CHEBI:456215"/>
        <dbReference type="ChEBI" id="CHEBI:456216"/>
        <dbReference type="EC" id="2.7.4.3"/>
    </reaction>
</comment>
<dbReference type="InterPro" id="IPR000850">
    <property type="entry name" value="Adenylat/UMP-CMP_kin"/>
</dbReference>
<feature type="binding site" evidence="6">
    <location>
        <begin position="315"/>
        <end position="316"/>
    </location>
    <ligand>
        <name>ATP</name>
        <dbReference type="ChEBI" id="CHEBI:30616"/>
    </ligand>
</feature>
<evidence type="ECO:0000313" key="10">
    <source>
        <dbReference type="Proteomes" id="UP001214628"/>
    </source>
</evidence>
<comment type="similarity">
    <text evidence="6">Belongs to the adenylate kinase family. AK2 subfamily.</text>
</comment>
<feature type="binding site" evidence="6">
    <location>
        <position position="378"/>
    </location>
    <ligand>
        <name>ATP</name>
        <dbReference type="ChEBI" id="CHEBI:30616"/>
    </ligand>
</feature>
<feature type="binding site" evidence="6">
    <location>
        <position position="339"/>
    </location>
    <ligand>
        <name>AMP</name>
        <dbReference type="ChEBI" id="CHEBI:456215"/>
    </ligand>
</feature>
<evidence type="ECO:0000313" key="9">
    <source>
        <dbReference type="EMBL" id="WFD45190.1"/>
    </source>
</evidence>
<comment type="subcellular location">
    <subcellularLocation>
        <location evidence="6">Cytoplasm</location>
        <location evidence="6">Cytosol</location>
    </subcellularLocation>
    <subcellularLocation>
        <location evidence="6">Mitochondrion intermembrane space</location>
    </subcellularLocation>
    <text evidence="6">Predominantly mitochondrial.</text>
</comment>
<feature type="binding site" evidence="6">
    <location>
        <position position="350"/>
    </location>
    <ligand>
        <name>AMP</name>
        <dbReference type="ChEBI" id="CHEBI:456215"/>
    </ligand>
</feature>
<dbReference type="AlphaFoldDB" id="A0AAF0FAA2"/>
<protein>
    <recommendedName>
        <fullName evidence="6">Adenylate kinase</fullName>
        <ecNumber evidence="6">2.7.4.3</ecNumber>
    </recommendedName>
    <alternativeName>
        <fullName evidence="6">ATP-AMP transphosphorylase</fullName>
    </alternativeName>
    <alternativeName>
        <fullName evidence="6">ATP:AMP phosphotransferase</fullName>
    </alternativeName>
    <alternativeName>
        <fullName evidence="6">Adenylate kinase cytosolic and mitochondrial</fullName>
    </alternativeName>
    <alternativeName>
        <fullName evidence="6">Adenylate monophosphate kinase</fullName>
    </alternativeName>
</protein>
<dbReference type="GO" id="GO:0046033">
    <property type="term" value="P:AMP metabolic process"/>
    <property type="evidence" value="ECO:0007669"/>
    <property type="project" value="UniProtKB-UniRule"/>
</dbReference>
<keyword evidence="2 6" id="KW-0547">Nucleotide-binding</keyword>
<dbReference type="SUPFAM" id="SSF58113">
    <property type="entry name" value="Apolipoprotein A-I"/>
    <property type="match status" value="1"/>
</dbReference>
<feature type="binding site" evidence="6">
    <location>
        <position position="209"/>
    </location>
    <ligand>
        <name>AMP</name>
        <dbReference type="ChEBI" id="CHEBI:456215"/>
    </ligand>
</feature>
<dbReference type="Gene3D" id="3.40.50.300">
    <property type="entry name" value="P-loop containing nucleotide triphosphate hydrolases"/>
    <property type="match status" value="1"/>
</dbReference>
<gene>
    <name evidence="6 9" type="primary">ADK1</name>
    <name evidence="9" type="ORF">MPSI1_003868</name>
</gene>
<comment type="domain">
    <text evidence="6">Consists of three domains, a large central CORE domain and two small peripheral domains, NMPbind and LID, which undergo movements during catalysis. The LID domain closes over the site of phosphoryl transfer upon ATP binding. Assembling and dissambling the active center during each catalytic cycle provides an effective means to prevent ATP hydrolysis.</text>
</comment>
<dbReference type="GO" id="GO:0005758">
    <property type="term" value="C:mitochondrial intermembrane space"/>
    <property type="evidence" value="ECO:0007669"/>
    <property type="project" value="UniProtKB-SubCell"/>
</dbReference>
<dbReference type="GO" id="GO:0005829">
    <property type="term" value="C:cytosol"/>
    <property type="evidence" value="ECO:0007669"/>
    <property type="project" value="UniProtKB-SubCell"/>
</dbReference>
<dbReference type="GO" id="GO:0005524">
    <property type="term" value="F:ATP binding"/>
    <property type="evidence" value="ECO:0007669"/>
    <property type="project" value="UniProtKB-KW"/>
</dbReference>
<evidence type="ECO:0000256" key="3">
    <source>
        <dbReference type="ARBA" id="ARBA00022777"/>
    </source>
</evidence>
<dbReference type="Proteomes" id="UP001214628">
    <property type="component" value="Chromosome 7"/>
</dbReference>
<feature type="binding site" evidence="6">
    <location>
        <position position="271"/>
    </location>
    <ligand>
        <name>AMP</name>
        <dbReference type="ChEBI" id="CHEBI:456215"/>
    </ligand>
</feature>
<evidence type="ECO:0000256" key="2">
    <source>
        <dbReference type="ARBA" id="ARBA00022741"/>
    </source>
</evidence>
<dbReference type="FunFam" id="3.40.50.300:FF:000106">
    <property type="entry name" value="Adenylate kinase mitochondrial"/>
    <property type="match status" value="1"/>
</dbReference>
<keyword evidence="1 6" id="KW-0808">Transferase</keyword>
<feature type="binding site" evidence="6">
    <location>
        <begin position="264"/>
        <end position="267"/>
    </location>
    <ligand>
        <name>AMP</name>
        <dbReference type="ChEBI" id="CHEBI:456215"/>
    </ligand>
</feature>
<name>A0AAF0FAA2_9BASI</name>
<dbReference type="HAMAP" id="MF_00235">
    <property type="entry name" value="Adenylate_kinase_Adk"/>
    <property type="match status" value="1"/>
</dbReference>
<reference evidence="9" key="1">
    <citation type="submission" date="2023-02" db="EMBL/GenBank/DDBJ databases">
        <title>Mating type loci evolution in Malassezia.</title>
        <authorList>
            <person name="Coelho M.A."/>
        </authorList>
    </citation>
    <scope>NUCLEOTIDE SEQUENCE</scope>
    <source>
        <strain evidence="9">CBS 14136</strain>
    </source>
</reference>
<dbReference type="NCBIfam" id="NF001381">
    <property type="entry name" value="PRK00279.1-3"/>
    <property type="match status" value="1"/>
</dbReference>
<keyword evidence="3 6" id="KW-0418">Kinase</keyword>
<keyword evidence="6" id="KW-0963">Cytoplasm</keyword>
<feature type="region of interest" description="LID" evidence="6">
    <location>
        <begin position="305"/>
        <end position="342"/>
    </location>
</feature>
<dbReference type="PANTHER" id="PTHR23359">
    <property type="entry name" value="NUCLEOTIDE KINASE"/>
    <property type="match status" value="1"/>
</dbReference>
<comment type="subunit">
    <text evidence="6">Monomer.</text>
</comment>
<dbReference type="InterPro" id="IPR007862">
    <property type="entry name" value="Adenylate_kinase_lid-dom"/>
</dbReference>
<dbReference type="SUPFAM" id="SSF52540">
    <property type="entry name" value="P-loop containing nucleoside triphosphate hydrolases"/>
    <property type="match status" value="1"/>
</dbReference>
<dbReference type="Gene3D" id="1.20.120.20">
    <property type="entry name" value="Apolipoprotein"/>
    <property type="match status" value="1"/>
</dbReference>
<feature type="binding site" evidence="6">
    <location>
        <position position="306"/>
    </location>
    <ligand>
        <name>ATP</name>
        <dbReference type="ChEBI" id="CHEBI:30616"/>
    </ligand>
</feature>
<feature type="domain" description="Adenylate kinase active site lid" evidence="8">
    <location>
        <begin position="306"/>
        <end position="341"/>
    </location>
</feature>
<dbReference type="PROSITE" id="PS00113">
    <property type="entry name" value="ADENYLATE_KINASE"/>
    <property type="match status" value="1"/>
</dbReference>
<dbReference type="GO" id="GO:0004017">
    <property type="term" value="F:AMP kinase activity"/>
    <property type="evidence" value="ECO:0007669"/>
    <property type="project" value="UniProtKB-UniRule"/>
</dbReference>
<keyword evidence="10" id="KW-1185">Reference proteome</keyword>
<accession>A0AAF0FAA2</accession>
<dbReference type="GO" id="GO:0006172">
    <property type="term" value="P:ADP biosynthetic process"/>
    <property type="evidence" value="ECO:0007669"/>
    <property type="project" value="UniProtKB-UniRule"/>
</dbReference>
<feature type="binding site" evidence="6">
    <location>
        <position position="214"/>
    </location>
    <ligand>
        <name>AMP</name>
        <dbReference type="ChEBI" id="CHEBI:456215"/>
    </ligand>
</feature>
<evidence type="ECO:0000256" key="6">
    <source>
        <dbReference type="HAMAP-Rule" id="MF_03168"/>
    </source>
</evidence>
<proteinExistence type="inferred from homology"/>
<dbReference type="EMBL" id="CP118381">
    <property type="protein sequence ID" value="WFD45190.1"/>
    <property type="molecule type" value="Genomic_DNA"/>
</dbReference>
<dbReference type="SUPFAM" id="SSF57774">
    <property type="entry name" value="Microbial and mitochondrial ADK, insert 'zinc finger' domain"/>
    <property type="match status" value="1"/>
</dbReference>
<dbReference type="InterPro" id="IPR028587">
    <property type="entry name" value="AK2"/>
</dbReference>
<dbReference type="EC" id="2.7.4.3" evidence="6"/>
<feature type="binding site" evidence="6">
    <location>
        <begin position="186"/>
        <end position="191"/>
    </location>
    <ligand>
        <name>ATP</name>
        <dbReference type="ChEBI" id="CHEBI:30616"/>
    </ligand>
</feature>
<dbReference type="NCBIfam" id="TIGR01351">
    <property type="entry name" value="adk"/>
    <property type="match status" value="1"/>
</dbReference>
<dbReference type="NCBIfam" id="NF011100">
    <property type="entry name" value="PRK14527.1"/>
    <property type="match status" value="1"/>
</dbReference>
<dbReference type="InterPro" id="IPR027417">
    <property type="entry name" value="P-loop_NTPase"/>
</dbReference>
<dbReference type="InterPro" id="IPR036193">
    <property type="entry name" value="ADK_active_lid_dom_sf"/>
</dbReference>
<feature type="region of interest" description="Disordered" evidence="7">
    <location>
        <begin position="1"/>
        <end position="32"/>
    </location>
</feature>
<organism evidence="9 10">
    <name type="scientific">Malassezia psittaci</name>
    <dbReference type="NCBI Taxonomy" id="1821823"/>
    <lineage>
        <taxon>Eukaryota</taxon>
        <taxon>Fungi</taxon>
        <taxon>Dikarya</taxon>
        <taxon>Basidiomycota</taxon>
        <taxon>Ustilaginomycotina</taxon>
        <taxon>Malasseziomycetes</taxon>
        <taxon>Malasseziales</taxon>
        <taxon>Malasseziaceae</taxon>
        <taxon>Malassezia</taxon>
    </lineage>
</organism>
<dbReference type="PRINTS" id="PR00094">
    <property type="entry name" value="ADENYLTKNASE"/>
</dbReference>
<evidence type="ECO:0000256" key="4">
    <source>
        <dbReference type="ARBA" id="ARBA00022840"/>
    </source>
</evidence>
<dbReference type="InterPro" id="IPR006259">
    <property type="entry name" value="Adenyl_kin_sub"/>
</dbReference>
<dbReference type="Pfam" id="PF05191">
    <property type="entry name" value="ADK_lid"/>
    <property type="match status" value="1"/>
</dbReference>
<keyword evidence="4 6" id="KW-0067">ATP-binding</keyword>
<dbReference type="Pfam" id="PF00406">
    <property type="entry name" value="ADK"/>
    <property type="match status" value="1"/>
</dbReference>
<feature type="region of interest" description="NMPbind" evidence="6">
    <location>
        <begin position="208"/>
        <end position="237"/>
    </location>
</feature>
<evidence type="ECO:0000256" key="5">
    <source>
        <dbReference type="ARBA" id="ARBA00023128"/>
    </source>
</evidence>
<dbReference type="GO" id="GO:0046034">
    <property type="term" value="P:ATP metabolic process"/>
    <property type="evidence" value="ECO:0007669"/>
    <property type="project" value="UniProtKB-UniRule"/>
</dbReference>
<dbReference type="CDD" id="cd01428">
    <property type="entry name" value="ADK"/>
    <property type="match status" value="1"/>
</dbReference>
<keyword evidence="5 6" id="KW-0496">Mitochondrion</keyword>
<comment type="function">
    <text evidence="6">Catalyzes the reversible transfer of the terminal phosphate group between ATP and AMP. Plays an important role in cellular energy homeostasis and in adenine nucleotide metabolism. Adenylate kinase activity is critical for regulation of the phosphate utilization and the AMP de novo biosynthesis pathways.</text>
</comment>
<evidence type="ECO:0000259" key="8">
    <source>
        <dbReference type="Pfam" id="PF05191"/>
    </source>
</evidence>
<evidence type="ECO:0000256" key="1">
    <source>
        <dbReference type="ARBA" id="ARBA00022679"/>
    </source>
</evidence>
<dbReference type="InterPro" id="IPR033690">
    <property type="entry name" value="Adenylat_kinase_CS"/>
</dbReference>
<evidence type="ECO:0000256" key="7">
    <source>
        <dbReference type="SAM" id="MobiDB-lite"/>
    </source>
</evidence>
<sequence length="396" mass="43909">MAGFETGLRKSAPTKPGNVPKKNFPSSTMTENHSELQYLKSLVNQLNAKIHTLENDFSKDWNDVKDKGASDLHRYGADAKTKAEQAGNDLRRYSEDAKAKAEHAGEDLRRYGEDAKVRAEHAGEELTSSFQKLRENASQKMHQISSGIAQSANHFKGKTEQTAEQVGNQLSKDTEGVRMVLIGPPGAGKGTQAPKILERFNNMVCHLATGDLLRAQVQQGTDLGKQAKKIMDQGGLVSDEIMVGMIKDQLQNNKQCQHGFILDGFPRTTTQAEKLDQMLIARKQKMDHVVELQIPDSLLISRIVGRLVHPASGRSYHTEFNPPTKDMTDDITGEPLVHRSDDNEATLSKRLATYHQQTAQVTDYYKKHGIWAPVDATRSPAAVWQSISAIFDAKRA</sequence>